<comment type="caution">
    <text evidence="1">The sequence shown here is derived from an EMBL/GenBank/DDBJ whole genome shotgun (WGS) entry which is preliminary data.</text>
</comment>
<proteinExistence type="predicted"/>
<dbReference type="Proteomes" id="UP000885672">
    <property type="component" value="Unassembled WGS sequence"/>
</dbReference>
<accession>A0A7V0T7G8</accession>
<protein>
    <submittedName>
        <fullName evidence="1">Uncharacterized protein</fullName>
    </submittedName>
</protein>
<dbReference type="EMBL" id="DSBX01000343">
    <property type="protein sequence ID" value="HDR00392.1"/>
    <property type="molecule type" value="Genomic_DNA"/>
</dbReference>
<reference evidence="1" key="1">
    <citation type="journal article" date="2020" name="mSystems">
        <title>Genome- and Community-Level Interaction Insights into Carbon Utilization and Element Cycling Functions of Hydrothermarchaeota in Hydrothermal Sediment.</title>
        <authorList>
            <person name="Zhou Z."/>
            <person name="Liu Y."/>
            <person name="Xu W."/>
            <person name="Pan J."/>
            <person name="Luo Z.H."/>
            <person name="Li M."/>
        </authorList>
    </citation>
    <scope>NUCLEOTIDE SEQUENCE [LARGE SCALE GENOMIC DNA]</scope>
    <source>
        <strain evidence="1">SpSt-1182</strain>
    </source>
</reference>
<evidence type="ECO:0000313" key="1">
    <source>
        <dbReference type="EMBL" id="HDR00392.1"/>
    </source>
</evidence>
<sequence length="123" mass="13714">MESDTLETVKQYFDVARAEVIDSRATGGEVVRVPLLNPMQAMAALAVLADNVAWFMESVTGRGYRKTEEVYELGFIVREPGHQAYGLKVVQEGEVGLVSRVAILEDETIFNRYVSYLHTGMVL</sequence>
<dbReference type="AlphaFoldDB" id="A0A7V0T7G8"/>
<gene>
    <name evidence="1" type="ORF">ENN51_08945</name>
</gene>
<name>A0A7V0T7G8_UNCW3</name>
<organism evidence="1">
    <name type="scientific">candidate division WOR-3 bacterium</name>
    <dbReference type="NCBI Taxonomy" id="2052148"/>
    <lineage>
        <taxon>Bacteria</taxon>
        <taxon>Bacteria division WOR-3</taxon>
    </lineage>
</organism>